<proteinExistence type="predicted"/>
<organism evidence="1 2">
    <name type="scientific">Thlaspi arvense</name>
    <name type="common">Field penny-cress</name>
    <dbReference type="NCBI Taxonomy" id="13288"/>
    <lineage>
        <taxon>Eukaryota</taxon>
        <taxon>Viridiplantae</taxon>
        <taxon>Streptophyta</taxon>
        <taxon>Embryophyta</taxon>
        <taxon>Tracheophyta</taxon>
        <taxon>Spermatophyta</taxon>
        <taxon>Magnoliopsida</taxon>
        <taxon>eudicotyledons</taxon>
        <taxon>Gunneridae</taxon>
        <taxon>Pentapetalae</taxon>
        <taxon>rosids</taxon>
        <taxon>malvids</taxon>
        <taxon>Brassicales</taxon>
        <taxon>Brassicaceae</taxon>
        <taxon>Thlaspideae</taxon>
        <taxon>Thlaspi</taxon>
    </lineage>
</organism>
<dbReference type="EMBL" id="OU466858">
    <property type="protein sequence ID" value="CAH2044992.1"/>
    <property type="molecule type" value="Genomic_DNA"/>
</dbReference>
<accession>A0AAU9RPI1</accession>
<name>A0AAU9RPI1_THLAR</name>
<reference evidence="1 2" key="1">
    <citation type="submission" date="2022-03" db="EMBL/GenBank/DDBJ databases">
        <authorList>
            <person name="Nunn A."/>
            <person name="Chopra R."/>
            <person name="Nunn A."/>
            <person name="Contreras Garrido A."/>
        </authorList>
    </citation>
    <scope>NUCLEOTIDE SEQUENCE [LARGE SCALE GENOMIC DNA]</scope>
</reference>
<protein>
    <recommendedName>
        <fullName evidence="3">TCP transcription factor</fullName>
    </recommendedName>
</protein>
<keyword evidence="2" id="KW-1185">Reference proteome</keyword>
<evidence type="ECO:0000313" key="1">
    <source>
        <dbReference type="EMBL" id="CAH2044992.1"/>
    </source>
</evidence>
<evidence type="ECO:0000313" key="2">
    <source>
        <dbReference type="Proteomes" id="UP000836841"/>
    </source>
</evidence>
<feature type="non-terminal residue" evidence="1">
    <location>
        <position position="111"/>
    </location>
</feature>
<evidence type="ECO:0008006" key="3">
    <source>
        <dbReference type="Google" id="ProtNLM"/>
    </source>
</evidence>
<dbReference type="AlphaFoldDB" id="A0AAU9RPI1"/>
<dbReference type="Proteomes" id="UP000836841">
    <property type="component" value="Chromosome 2"/>
</dbReference>
<sequence>KRKEHADAVMRENHKLRTWRKRRKLKPCHDRYMRKPKSLKTYRQRSSKTRRVNVTVSKNQIREAESSKSLENLPFPVMSGYVSEVDLPIIDQHALFQLENVNIGGYPAFSV</sequence>
<gene>
    <name evidence="1" type="ORF">TAV2_LOCUS5580</name>
</gene>